<comment type="caution">
    <text evidence="2">The sequence shown here is derived from an EMBL/GenBank/DDBJ whole genome shotgun (WGS) entry which is preliminary data.</text>
</comment>
<feature type="compositionally biased region" description="Basic and acidic residues" evidence="1">
    <location>
        <begin position="89"/>
        <end position="107"/>
    </location>
</feature>
<evidence type="ECO:0000313" key="3">
    <source>
        <dbReference type="Proteomes" id="UP001163046"/>
    </source>
</evidence>
<dbReference type="Proteomes" id="UP001163046">
    <property type="component" value="Unassembled WGS sequence"/>
</dbReference>
<feature type="compositionally biased region" description="Low complexity" evidence="1">
    <location>
        <begin position="49"/>
        <end position="60"/>
    </location>
</feature>
<feature type="compositionally biased region" description="Pro residues" evidence="1">
    <location>
        <begin position="1"/>
        <end position="18"/>
    </location>
</feature>
<accession>A0A9X0D9Q5</accession>
<name>A0A9X0D9Q5_9CNID</name>
<evidence type="ECO:0000256" key="1">
    <source>
        <dbReference type="SAM" id="MobiDB-lite"/>
    </source>
</evidence>
<reference evidence="2" key="1">
    <citation type="submission" date="2023-01" db="EMBL/GenBank/DDBJ databases">
        <title>Genome assembly of the deep-sea coral Lophelia pertusa.</title>
        <authorList>
            <person name="Herrera S."/>
            <person name="Cordes E."/>
        </authorList>
    </citation>
    <scope>NUCLEOTIDE SEQUENCE</scope>
    <source>
        <strain evidence="2">USNM1676648</strain>
        <tissue evidence="2">Polyp</tissue>
    </source>
</reference>
<dbReference type="EMBL" id="MU825411">
    <property type="protein sequence ID" value="KAJ7390793.1"/>
    <property type="molecule type" value="Genomic_DNA"/>
</dbReference>
<proteinExistence type="predicted"/>
<evidence type="ECO:0000313" key="2">
    <source>
        <dbReference type="EMBL" id="KAJ7390793.1"/>
    </source>
</evidence>
<dbReference type="AlphaFoldDB" id="A0A9X0D9Q5"/>
<protein>
    <submittedName>
        <fullName evidence="2">Uncharacterized protein</fullName>
    </submittedName>
</protein>
<keyword evidence="3" id="KW-1185">Reference proteome</keyword>
<sequence length="114" mass="11362">MTPPPVQPPVASPNPAPVAPVASNPAPVAPAAPNPMAPVAPNPMPAAPAPVDGAAGGMAPLPQADAPSQGGQAYIIQHPWPGTEGPLTIKKEGVEKKKKEEPKKNLGADEVIVA</sequence>
<gene>
    <name evidence="2" type="ORF">OS493_022351</name>
</gene>
<feature type="region of interest" description="Disordered" evidence="1">
    <location>
        <begin position="1"/>
        <end position="114"/>
    </location>
</feature>
<organism evidence="2 3">
    <name type="scientific">Desmophyllum pertusum</name>
    <dbReference type="NCBI Taxonomy" id="174260"/>
    <lineage>
        <taxon>Eukaryota</taxon>
        <taxon>Metazoa</taxon>
        <taxon>Cnidaria</taxon>
        <taxon>Anthozoa</taxon>
        <taxon>Hexacorallia</taxon>
        <taxon>Scleractinia</taxon>
        <taxon>Caryophylliina</taxon>
        <taxon>Caryophylliidae</taxon>
        <taxon>Desmophyllum</taxon>
    </lineage>
</organism>
<feature type="compositionally biased region" description="Pro residues" evidence="1">
    <location>
        <begin position="27"/>
        <end position="48"/>
    </location>
</feature>